<organism evidence="5 6">
    <name type="scientific">Desulfofustis limnaeus</name>
    <dbReference type="NCBI Taxonomy" id="2740163"/>
    <lineage>
        <taxon>Bacteria</taxon>
        <taxon>Pseudomonadati</taxon>
        <taxon>Thermodesulfobacteriota</taxon>
        <taxon>Desulfobulbia</taxon>
        <taxon>Desulfobulbales</taxon>
        <taxon>Desulfocapsaceae</taxon>
        <taxon>Desulfofustis</taxon>
    </lineage>
</organism>
<accession>A0ABM7WEG2</accession>
<proteinExistence type="inferred from homology"/>
<dbReference type="PANTHER" id="PTHR34535:SF3">
    <property type="entry name" value="HYDROGENASE MATURATION FACTOR HYPA"/>
    <property type="match status" value="1"/>
</dbReference>
<dbReference type="Gene3D" id="3.30.2320.80">
    <property type="match status" value="1"/>
</dbReference>
<feature type="binding site" evidence="4">
    <location>
        <position position="74"/>
    </location>
    <ligand>
        <name>Zn(2+)</name>
        <dbReference type="ChEBI" id="CHEBI:29105"/>
    </ligand>
</feature>
<dbReference type="PIRSF" id="PIRSF004761">
    <property type="entry name" value="Hydrgn_mat_HypA"/>
    <property type="match status" value="1"/>
</dbReference>
<keyword evidence="3 4" id="KW-0862">Zinc</keyword>
<evidence type="ECO:0000256" key="1">
    <source>
        <dbReference type="ARBA" id="ARBA00022596"/>
    </source>
</evidence>
<dbReference type="RefSeq" id="WP_284152676.1">
    <property type="nucleotide sequence ID" value="NZ_AP025516.1"/>
</dbReference>
<evidence type="ECO:0000313" key="5">
    <source>
        <dbReference type="EMBL" id="BDD89369.1"/>
    </source>
</evidence>
<feature type="binding site" evidence="4">
    <location>
        <position position="2"/>
    </location>
    <ligand>
        <name>Ni(2+)</name>
        <dbReference type="ChEBI" id="CHEBI:49786"/>
    </ligand>
</feature>
<feature type="binding site" evidence="4">
    <location>
        <position position="94"/>
    </location>
    <ligand>
        <name>Zn(2+)</name>
        <dbReference type="ChEBI" id="CHEBI:29105"/>
    </ligand>
</feature>
<keyword evidence="2 4" id="KW-0479">Metal-binding</keyword>
<dbReference type="HAMAP" id="MF_00213">
    <property type="entry name" value="HypA_HybF"/>
    <property type="match status" value="1"/>
</dbReference>
<name>A0ABM7WEG2_9BACT</name>
<dbReference type="Proteomes" id="UP000830055">
    <property type="component" value="Chromosome"/>
</dbReference>
<evidence type="ECO:0000313" key="6">
    <source>
        <dbReference type="Proteomes" id="UP000830055"/>
    </source>
</evidence>
<evidence type="ECO:0000256" key="2">
    <source>
        <dbReference type="ARBA" id="ARBA00022723"/>
    </source>
</evidence>
<keyword evidence="6" id="KW-1185">Reference proteome</keyword>
<comment type="similarity">
    <text evidence="4">Belongs to the HypA/HybF family.</text>
</comment>
<dbReference type="Pfam" id="PF01155">
    <property type="entry name" value="HypA"/>
    <property type="match status" value="1"/>
</dbReference>
<feature type="binding site" evidence="4">
    <location>
        <position position="77"/>
    </location>
    <ligand>
        <name>Zn(2+)</name>
        <dbReference type="ChEBI" id="CHEBI:29105"/>
    </ligand>
</feature>
<comment type="function">
    <text evidence="4">Involved in the maturation of [NiFe] hydrogenases. Required for nickel insertion into the metal center of the hydrogenase.</text>
</comment>
<dbReference type="InterPro" id="IPR000688">
    <property type="entry name" value="HypA/HybF"/>
</dbReference>
<evidence type="ECO:0000256" key="4">
    <source>
        <dbReference type="HAMAP-Rule" id="MF_00213"/>
    </source>
</evidence>
<dbReference type="PANTHER" id="PTHR34535">
    <property type="entry name" value="HYDROGENASE MATURATION FACTOR HYPA"/>
    <property type="match status" value="1"/>
</dbReference>
<dbReference type="EMBL" id="AP025516">
    <property type="protein sequence ID" value="BDD89369.1"/>
    <property type="molecule type" value="Genomic_DNA"/>
</dbReference>
<gene>
    <name evidence="4" type="primary">hypA</name>
    <name evidence="5" type="ORF">DPPLL_37340</name>
</gene>
<reference evidence="5 6" key="1">
    <citation type="submission" date="2022-01" db="EMBL/GenBank/DDBJ databases">
        <title>Desulfofustis limnae sp. nov., a novel mesophilic sulfate-reducing bacterium isolated from marsh soil.</title>
        <authorList>
            <person name="Watanabe M."/>
            <person name="Takahashi A."/>
            <person name="Kojima H."/>
            <person name="Fukui M."/>
        </authorList>
    </citation>
    <scope>NUCLEOTIDE SEQUENCE [LARGE SCALE GENOMIC DNA]</scope>
    <source>
        <strain evidence="5 6">PPLL</strain>
    </source>
</reference>
<protein>
    <recommendedName>
        <fullName evidence="4">Hydrogenase maturation factor HypA</fullName>
    </recommendedName>
</protein>
<feature type="binding site" evidence="4">
    <location>
        <position position="91"/>
    </location>
    <ligand>
        <name>Zn(2+)</name>
        <dbReference type="ChEBI" id="CHEBI:29105"/>
    </ligand>
</feature>
<sequence>MHEISLVQNLLEQLRDLAHQNNAQRILRVKMVIGPLSGVVIDSFTFGFDILTKQEQLFDQATLEISIPKVVFRCVRCGHEMETDGQRPSGCLACSEPILMPEGGDDLILQQVELE</sequence>
<evidence type="ECO:0000256" key="3">
    <source>
        <dbReference type="ARBA" id="ARBA00022833"/>
    </source>
</evidence>
<keyword evidence="1 4" id="KW-0533">Nickel</keyword>